<accession>A0A086XQQ3</accession>
<protein>
    <submittedName>
        <fullName evidence="1">Acyl-CoA transferase</fullName>
    </submittedName>
</protein>
<dbReference type="OrthoDB" id="7205837at2"/>
<keyword evidence="1" id="KW-0808">Transferase</keyword>
<comment type="caution">
    <text evidence="1">The sequence shown here is derived from an EMBL/GenBank/DDBJ whole genome shotgun (WGS) entry which is preliminary data.</text>
</comment>
<evidence type="ECO:0000313" key="1">
    <source>
        <dbReference type="EMBL" id="KFI24353.1"/>
    </source>
</evidence>
<organism evidence="1 2">
    <name type="scientific">Paenirhodobacter enshiensis</name>
    <dbReference type="NCBI Taxonomy" id="1105367"/>
    <lineage>
        <taxon>Bacteria</taxon>
        <taxon>Pseudomonadati</taxon>
        <taxon>Pseudomonadota</taxon>
        <taxon>Alphaproteobacteria</taxon>
        <taxon>Rhodobacterales</taxon>
        <taxon>Rhodobacter group</taxon>
        <taxon>Paenirhodobacter</taxon>
    </lineage>
</organism>
<dbReference type="RefSeq" id="WP_036640127.1">
    <property type="nucleotide sequence ID" value="NZ_JFZB01000052.1"/>
</dbReference>
<evidence type="ECO:0000313" key="2">
    <source>
        <dbReference type="Proteomes" id="UP000028824"/>
    </source>
</evidence>
<sequence>MASKSETVLIALFDALSAALPSGAGIQRNGVLPVRIPAAGQIILRDGDPGQPEVLMSPVLYYYEHSADVEIIVDRPATARDATFDTLKQAVGAALAADRTLGGLCDYVDADAPAPVTLPVENGDGLKVATISVTLRYGSADPLL</sequence>
<reference evidence="1 2" key="1">
    <citation type="submission" date="2014-03" db="EMBL/GenBank/DDBJ databases">
        <title>Genome of Paenirhodobacter enshiensis DW2-9.</title>
        <authorList>
            <person name="Wang D."/>
            <person name="Wang G."/>
        </authorList>
    </citation>
    <scope>NUCLEOTIDE SEQUENCE [LARGE SCALE GENOMIC DNA]</scope>
    <source>
        <strain evidence="1 2">DW2-9</strain>
    </source>
</reference>
<dbReference type="STRING" id="1105367.CG50_10650"/>
<dbReference type="EMBL" id="JFZB01000052">
    <property type="protein sequence ID" value="KFI24353.1"/>
    <property type="molecule type" value="Genomic_DNA"/>
</dbReference>
<dbReference type="AlphaFoldDB" id="A0A086XQQ3"/>
<gene>
    <name evidence="1" type="ORF">CG50_10650</name>
</gene>
<dbReference type="GO" id="GO:0016740">
    <property type="term" value="F:transferase activity"/>
    <property type="evidence" value="ECO:0007669"/>
    <property type="project" value="UniProtKB-KW"/>
</dbReference>
<dbReference type="eggNOG" id="ENOG502ZBQM">
    <property type="taxonomic scope" value="Bacteria"/>
</dbReference>
<dbReference type="Proteomes" id="UP000028824">
    <property type="component" value="Unassembled WGS sequence"/>
</dbReference>
<keyword evidence="2" id="KW-1185">Reference proteome</keyword>
<name>A0A086XQQ3_9RHOB</name>
<proteinExistence type="predicted"/>